<evidence type="ECO:0000313" key="7">
    <source>
        <dbReference type="Proteomes" id="UP000239698"/>
    </source>
</evidence>
<keyword evidence="7" id="KW-1185">Reference proteome</keyword>
<proteinExistence type="predicted"/>
<dbReference type="PANTHER" id="PTHR13504">
    <property type="entry name" value="FIDO DOMAIN-CONTAINING PROTEIN DDB_G0283145"/>
    <property type="match status" value="1"/>
</dbReference>
<feature type="active site" evidence="1">
    <location>
        <position position="221"/>
    </location>
</feature>
<dbReference type="InterPro" id="IPR040198">
    <property type="entry name" value="Fido_containing"/>
</dbReference>
<evidence type="ECO:0000313" key="5">
    <source>
        <dbReference type="EMBL" id="PPH73003.1"/>
    </source>
</evidence>
<reference evidence="6 7" key="1">
    <citation type="submission" date="2018-02" db="EMBL/GenBank/DDBJ databases">
        <title>Bacteriophage NCPPB3778 and a type I-E CRISPR drive the evolution of the US Biological Select Agent, Rathayibacter toxicus.</title>
        <authorList>
            <person name="Davis E.W.II."/>
            <person name="Tabima J.F."/>
            <person name="Weisberg A.J."/>
            <person name="Lopes L.D."/>
            <person name="Wiseman M.S."/>
            <person name="Wiseman M.S."/>
            <person name="Pupko T."/>
            <person name="Belcher M.S."/>
            <person name="Sechler A.J."/>
            <person name="Tancos M.A."/>
            <person name="Schroeder B.K."/>
            <person name="Murray T.D."/>
            <person name="Luster D.G."/>
            <person name="Schneider W.L."/>
            <person name="Rogers E."/>
            <person name="Andreote F.D."/>
            <person name="Grunwald N.J."/>
            <person name="Putnam M.L."/>
            <person name="Chang J.H."/>
        </authorList>
    </citation>
    <scope>NUCLEOTIDE SEQUENCE [LARGE SCALE GENOMIC DNA]</scope>
    <source>
        <strain evidence="5 7">AY1D6</strain>
        <strain evidence="4 6">AY1I9</strain>
    </source>
</reference>
<evidence type="ECO:0000313" key="4">
    <source>
        <dbReference type="EMBL" id="PPF10476.1"/>
    </source>
</evidence>
<dbReference type="EMBL" id="PSVT01000046">
    <property type="protein sequence ID" value="PPH73003.1"/>
    <property type="molecule type" value="Genomic_DNA"/>
</dbReference>
<keyword evidence="2" id="KW-0067">ATP-binding</keyword>
<dbReference type="SUPFAM" id="SSF140931">
    <property type="entry name" value="Fic-like"/>
    <property type="match status" value="1"/>
</dbReference>
<evidence type="ECO:0000256" key="2">
    <source>
        <dbReference type="PIRSR" id="PIRSR640198-2"/>
    </source>
</evidence>
<organism evidence="4 6">
    <name type="scientific">Rathayibacter rathayi</name>
    <name type="common">Corynebacterium rathayi</name>
    <dbReference type="NCBI Taxonomy" id="33887"/>
    <lineage>
        <taxon>Bacteria</taxon>
        <taxon>Bacillati</taxon>
        <taxon>Actinomycetota</taxon>
        <taxon>Actinomycetes</taxon>
        <taxon>Micrococcales</taxon>
        <taxon>Microbacteriaceae</taxon>
        <taxon>Rathayibacter</taxon>
    </lineage>
</organism>
<dbReference type="AlphaFoldDB" id="A0ABD6W6J1"/>
<feature type="domain" description="Fido" evidence="3">
    <location>
        <begin position="124"/>
        <end position="278"/>
    </location>
</feature>
<accession>A0ABD6W6J1</accession>
<dbReference type="GeneID" id="49821687"/>
<dbReference type="PROSITE" id="PS51459">
    <property type="entry name" value="FIDO"/>
    <property type="match status" value="1"/>
</dbReference>
<comment type="caution">
    <text evidence="4">The sequence shown here is derived from an EMBL/GenBank/DDBJ whole genome shotgun (WGS) entry which is preliminary data.</text>
</comment>
<dbReference type="Proteomes" id="UP000237881">
    <property type="component" value="Unassembled WGS sequence"/>
</dbReference>
<dbReference type="Proteomes" id="UP000239698">
    <property type="component" value="Unassembled WGS sequence"/>
</dbReference>
<sequence length="467" mass="51779">MYDDASPVTDPYTPFPSFDEWEGRGADVALVDTFAEMLASERADAPGELWQRMLDITNKWAAVDTGAIENLYEVDRGFTFTVAATTVAWARIPEQKGDDVARVIADQLAGYEHVLDAATQNVPISEYWIRGLHEVLCRSQETYRVLTSVGWQERPLQTGAYKKDPNNPLNLASNRVHSYASPNDVVPEMNRLIQELRSPRFHDAPPVVQAAYAHYAFVCIHPFPDGNGRVSRALASVYLYRAYGVPIVIFSDQKARYLDSLEAADAGRGGRFTTFFRDCVIDTINLIRTELESARTPDVADQLTAFESLLTGRGGLEHEILDETAGRLVNLLSDCAQVVVTSTVLRPPLALQAYMSSSRRGLREGYRQTRSAQAPTLQLESGSPARATAEQSFFVQIARPDTDGADFIVLDRSGTIVQHVFLREVYPVISEGLRLRTARMMESKVKNLLAEVSVAAEQALREAGCGR</sequence>
<dbReference type="PANTHER" id="PTHR13504:SF38">
    <property type="entry name" value="FIDO DOMAIN-CONTAINING PROTEIN"/>
    <property type="match status" value="1"/>
</dbReference>
<evidence type="ECO:0000256" key="1">
    <source>
        <dbReference type="PIRSR" id="PIRSR640198-1"/>
    </source>
</evidence>
<dbReference type="InterPro" id="IPR036597">
    <property type="entry name" value="Fido-like_dom_sf"/>
</dbReference>
<feature type="binding site" evidence="2">
    <location>
        <begin position="225"/>
        <end position="232"/>
    </location>
    <ligand>
        <name>ATP</name>
        <dbReference type="ChEBI" id="CHEBI:30616"/>
    </ligand>
</feature>
<evidence type="ECO:0000259" key="3">
    <source>
        <dbReference type="PROSITE" id="PS51459"/>
    </source>
</evidence>
<gene>
    <name evidence="4" type="ORF">C5C04_13260</name>
    <name evidence="5" type="ORF">C5C40_14210</name>
</gene>
<dbReference type="InterPro" id="IPR003812">
    <property type="entry name" value="Fido"/>
</dbReference>
<name>A0ABD6W6J1_RATRA</name>
<evidence type="ECO:0000313" key="6">
    <source>
        <dbReference type="Proteomes" id="UP000237881"/>
    </source>
</evidence>
<protein>
    <submittedName>
        <fullName evidence="4">Fic family protein</fullName>
    </submittedName>
</protein>
<dbReference type="Gene3D" id="1.10.3290.10">
    <property type="entry name" value="Fido-like domain"/>
    <property type="match status" value="1"/>
</dbReference>
<dbReference type="Pfam" id="PF02661">
    <property type="entry name" value="Fic"/>
    <property type="match status" value="1"/>
</dbReference>
<keyword evidence="2" id="KW-0547">Nucleotide-binding</keyword>
<dbReference type="EMBL" id="PSUL01000043">
    <property type="protein sequence ID" value="PPF10476.1"/>
    <property type="molecule type" value="Genomic_DNA"/>
</dbReference>
<dbReference type="KEGG" id="rry:C1O28_14505"/>
<dbReference type="RefSeq" id="WP_097166893.1">
    <property type="nucleotide sequence ID" value="NZ_CP028129.1"/>
</dbReference>